<dbReference type="Pfam" id="PF25137">
    <property type="entry name" value="ADH_Fe_C"/>
    <property type="match status" value="1"/>
</dbReference>
<dbReference type="Gene3D" id="1.20.1090.10">
    <property type="entry name" value="Dehydroquinate synthase-like - alpha domain"/>
    <property type="match status" value="1"/>
</dbReference>
<comment type="caution">
    <text evidence="4">The sequence shown here is derived from an EMBL/GenBank/DDBJ whole genome shotgun (WGS) entry which is preliminary data.</text>
</comment>
<evidence type="ECO:0000259" key="3">
    <source>
        <dbReference type="Pfam" id="PF25137"/>
    </source>
</evidence>
<sequence length="374" mass="41804">MKTFRVVPQISCCDTFREFADHFQVGNGDILVTNRRRYEKYVKPAGVAIPVLFREDYGKGEPTDEMIDAMGRDMEQYDAKRIIAFGGGTIVDMCKVLALDLPEHSQMLFTGDAAPKKIRELIIIPTTCGTGSEVTNVTISELKSLHVKKGLAAEETYADHAVLIPESLQDLPDYVFATSSIDALIHSLESFLSPKASSFSEMYSLKAMEIIMGGYKTILERGGNSAENREDLLQEFGLAATYAGIAFGNAGCGAVHALSYSIGAAFHVPHGEANYQFFTEVFKTYMKREPEGRIDRINSVMADILGCEKENVYEEIEKVLDQLIPRKPLREYGMTEEQIDTFTDSTLENQQRLLANNYVSLDRSEIHEIFAKLR</sequence>
<proteinExistence type="predicted"/>
<reference evidence="4" key="1">
    <citation type="submission" date="2020-08" db="EMBL/GenBank/DDBJ databases">
        <authorList>
            <person name="Liu C."/>
            <person name="Sun Q."/>
        </authorList>
    </citation>
    <scope>NUCLEOTIDE SEQUENCE</scope>
    <source>
        <strain evidence="4">BX16</strain>
    </source>
</reference>
<dbReference type="GO" id="GO:0004022">
    <property type="term" value="F:alcohol dehydrogenase (NAD+) activity"/>
    <property type="evidence" value="ECO:0007669"/>
    <property type="project" value="TreeGrafter"/>
</dbReference>
<gene>
    <name evidence="4" type="ORF">H8876_08885</name>
</gene>
<dbReference type="AlphaFoldDB" id="A0A923SMA7"/>
<dbReference type="PANTHER" id="PTHR11496">
    <property type="entry name" value="ALCOHOL DEHYDROGENASE"/>
    <property type="match status" value="1"/>
</dbReference>
<dbReference type="InterPro" id="IPR001670">
    <property type="entry name" value="ADH_Fe/GldA"/>
</dbReference>
<dbReference type="Proteomes" id="UP000644115">
    <property type="component" value="Unassembled WGS sequence"/>
</dbReference>
<dbReference type="InterPro" id="IPR056798">
    <property type="entry name" value="ADH_Fe_C"/>
</dbReference>
<dbReference type="CDD" id="cd14860">
    <property type="entry name" value="4HBD_NAD"/>
    <property type="match status" value="1"/>
</dbReference>
<dbReference type="InterPro" id="IPR039697">
    <property type="entry name" value="Alcohol_dehydrogenase_Fe"/>
</dbReference>
<name>A0A923SMA7_9FIRM</name>
<protein>
    <submittedName>
        <fullName evidence="4">4-hydroxybutyrate dehydrogenase</fullName>
    </submittedName>
</protein>
<accession>A0A923SMA7</accession>
<dbReference type="PANTHER" id="PTHR11496:SF83">
    <property type="entry name" value="HYDROXYACID-OXOACID TRANSHYDROGENASE, MITOCHONDRIAL"/>
    <property type="match status" value="1"/>
</dbReference>
<evidence type="ECO:0000313" key="4">
    <source>
        <dbReference type="EMBL" id="MBC6000113.1"/>
    </source>
</evidence>
<dbReference type="GO" id="GO:0046872">
    <property type="term" value="F:metal ion binding"/>
    <property type="evidence" value="ECO:0007669"/>
    <property type="project" value="InterPro"/>
</dbReference>
<dbReference type="EMBL" id="JACRWC010000108">
    <property type="protein sequence ID" value="MBC6000113.1"/>
    <property type="molecule type" value="Genomic_DNA"/>
</dbReference>
<keyword evidence="5" id="KW-1185">Reference proteome</keyword>
<dbReference type="PROSITE" id="PS00060">
    <property type="entry name" value="ADH_IRON_2"/>
    <property type="match status" value="1"/>
</dbReference>
<evidence type="ECO:0000313" key="5">
    <source>
        <dbReference type="Proteomes" id="UP000644115"/>
    </source>
</evidence>
<dbReference type="RefSeq" id="WP_249287447.1">
    <property type="nucleotide sequence ID" value="NZ_JACRWC010000108.1"/>
</dbReference>
<organism evidence="4 5">
    <name type="scientific">Lentihominibacter faecis</name>
    <dbReference type="NCBI Taxonomy" id="2764712"/>
    <lineage>
        <taxon>Bacteria</taxon>
        <taxon>Bacillati</taxon>
        <taxon>Bacillota</taxon>
        <taxon>Clostridia</taxon>
        <taxon>Peptostreptococcales</taxon>
        <taxon>Anaerovoracaceae</taxon>
        <taxon>Lentihominibacter</taxon>
    </lineage>
</organism>
<feature type="domain" description="Alcohol dehydrogenase iron-type/glycerol dehydrogenase GldA" evidence="2">
    <location>
        <begin position="55"/>
        <end position="165"/>
    </location>
</feature>
<dbReference type="Gene3D" id="3.40.50.1970">
    <property type="match status" value="1"/>
</dbReference>
<dbReference type="SUPFAM" id="SSF56796">
    <property type="entry name" value="Dehydroquinate synthase-like"/>
    <property type="match status" value="1"/>
</dbReference>
<dbReference type="InterPro" id="IPR018211">
    <property type="entry name" value="ADH_Fe_CS"/>
</dbReference>
<evidence type="ECO:0000259" key="2">
    <source>
        <dbReference type="Pfam" id="PF00465"/>
    </source>
</evidence>
<dbReference type="Pfam" id="PF00465">
    <property type="entry name" value="Fe-ADH"/>
    <property type="match status" value="1"/>
</dbReference>
<keyword evidence="1" id="KW-0560">Oxidoreductase</keyword>
<feature type="domain" description="Fe-containing alcohol dehydrogenase-like C-terminal" evidence="3">
    <location>
        <begin position="177"/>
        <end position="372"/>
    </location>
</feature>
<evidence type="ECO:0000256" key="1">
    <source>
        <dbReference type="ARBA" id="ARBA00023002"/>
    </source>
</evidence>